<comment type="similarity">
    <text evidence="2">Belongs to the CitM (TC 2.A.11) transporter family.</text>
</comment>
<dbReference type="InterPro" id="IPR000802">
    <property type="entry name" value="Arsenical_pump_ArsB"/>
</dbReference>
<dbReference type="PANTHER" id="PTHR43302:SF5">
    <property type="entry name" value="TRANSPORTER ARSB-RELATED"/>
    <property type="match status" value="1"/>
</dbReference>
<dbReference type="EMBL" id="AP028679">
    <property type="protein sequence ID" value="BEQ16317.1"/>
    <property type="molecule type" value="Genomic_DNA"/>
</dbReference>
<evidence type="ECO:0000256" key="7">
    <source>
        <dbReference type="ARBA" id="ARBA00023136"/>
    </source>
</evidence>
<proteinExistence type="inferred from homology"/>
<dbReference type="Proteomes" id="UP001366166">
    <property type="component" value="Chromosome"/>
</dbReference>
<dbReference type="Pfam" id="PF03600">
    <property type="entry name" value="CitMHS"/>
    <property type="match status" value="1"/>
</dbReference>
<dbReference type="CDD" id="cd01117">
    <property type="entry name" value="YbiR_permease"/>
    <property type="match status" value="1"/>
</dbReference>
<dbReference type="KEGG" id="dmp:FAK_33830"/>
<evidence type="ECO:0000256" key="2">
    <source>
        <dbReference type="ARBA" id="ARBA00009843"/>
    </source>
</evidence>
<evidence type="ECO:0000256" key="1">
    <source>
        <dbReference type="ARBA" id="ARBA00004651"/>
    </source>
</evidence>
<name>A0AAU9F4T0_9BACT</name>
<evidence type="ECO:0000256" key="3">
    <source>
        <dbReference type="ARBA" id="ARBA00022448"/>
    </source>
</evidence>
<comment type="subcellular location">
    <subcellularLocation>
        <location evidence="1">Cell membrane</location>
        <topology evidence="1">Multi-pass membrane protein</topology>
    </subcellularLocation>
</comment>
<feature type="transmembrane region" description="Helical" evidence="8">
    <location>
        <begin position="309"/>
        <end position="331"/>
    </location>
</feature>
<reference evidence="11" key="1">
    <citation type="journal article" date="2023" name="Arch. Microbiol.">
        <title>Desulfoferula mesophilus gen. nov. sp. nov., a mesophilic sulfate-reducing bacterium isolated from a brackish lake sediment.</title>
        <authorList>
            <person name="Watanabe T."/>
            <person name="Yabe T."/>
            <person name="Tsuji J.M."/>
            <person name="Fukui M."/>
        </authorList>
    </citation>
    <scope>NUCLEOTIDE SEQUENCE [LARGE SCALE GENOMIC DNA]</scope>
    <source>
        <strain evidence="11">12FAK</strain>
    </source>
</reference>
<keyword evidence="4" id="KW-1003">Cell membrane</keyword>
<feature type="transmembrane region" description="Helical" evidence="8">
    <location>
        <begin position="174"/>
        <end position="196"/>
    </location>
</feature>
<dbReference type="PRINTS" id="PR00758">
    <property type="entry name" value="ARSENICPUMP"/>
</dbReference>
<dbReference type="AlphaFoldDB" id="A0AAU9F4T0"/>
<evidence type="ECO:0000313" key="11">
    <source>
        <dbReference type="Proteomes" id="UP001366166"/>
    </source>
</evidence>
<evidence type="ECO:0000256" key="8">
    <source>
        <dbReference type="SAM" id="Phobius"/>
    </source>
</evidence>
<keyword evidence="3" id="KW-0813">Transport</keyword>
<evidence type="ECO:0000259" key="9">
    <source>
        <dbReference type="Pfam" id="PF03600"/>
    </source>
</evidence>
<evidence type="ECO:0000256" key="5">
    <source>
        <dbReference type="ARBA" id="ARBA00022692"/>
    </source>
</evidence>
<dbReference type="RefSeq" id="WP_338601973.1">
    <property type="nucleotide sequence ID" value="NZ_AP028679.1"/>
</dbReference>
<evidence type="ECO:0000256" key="4">
    <source>
        <dbReference type="ARBA" id="ARBA00022475"/>
    </source>
</evidence>
<dbReference type="InterPro" id="IPR004680">
    <property type="entry name" value="Cit_transptr-like_dom"/>
</dbReference>
<keyword evidence="7 8" id="KW-0472">Membrane</keyword>
<feature type="transmembrane region" description="Helical" evidence="8">
    <location>
        <begin position="93"/>
        <end position="123"/>
    </location>
</feature>
<feature type="domain" description="Citrate transporter-like" evidence="9">
    <location>
        <begin position="26"/>
        <end position="349"/>
    </location>
</feature>
<dbReference type="PANTHER" id="PTHR43302">
    <property type="entry name" value="TRANSPORTER ARSB-RELATED"/>
    <property type="match status" value="1"/>
</dbReference>
<dbReference type="GO" id="GO:0005886">
    <property type="term" value="C:plasma membrane"/>
    <property type="evidence" value="ECO:0007669"/>
    <property type="project" value="UniProtKB-SubCell"/>
</dbReference>
<gene>
    <name evidence="10" type="ORF">FAK_33830</name>
</gene>
<feature type="transmembrane region" description="Helical" evidence="8">
    <location>
        <begin position="29"/>
        <end position="47"/>
    </location>
</feature>
<feature type="transmembrane region" description="Helical" evidence="8">
    <location>
        <begin position="59"/>
        <end position="81"/>
    </location>
</feature>
<feature type="transmembrane region" description="Helical" evidence="8">
    <location>
        <begin position="383"/>
        <end position="401"/>
    </location>
</feature>
<sequence>MSGLIAAVVFLVYLGMFLGRIPGLALDRTGVALLGAIVLVATGEVPMERVGLAVDLPTLALLFGLMIVSTQLRLGGFYTWVVRRLARLHHSPVVLLAQIVAVAGVLSSLLANDIVCLAMAPVLVELCARRGLNPVPYLLGLACAANVGSAATLIGNPQNMLIGQVLGVPFAGYLADALLPAGAGLAAVWLVVALSFRGRWRGSTPVPRLETPPFELWQTLKGAAVLLSLVGAFLFSPWPREAAALAGAGLLLCSRRMNTGRILGLVDWPLLVLFIGLFVVNYGLAQSGLLARLTGGLAAMGVDLAQSAWLFALCALLSNLVSNVPAVMLLLPSATAPGGGAVLALSSTLAGNLFIVGSIANIIVVEQAARLGVRVSWGQHASVGAPVTLLTLGMAAAWLWLRWPA</sequence>
<feature type="transmembrane region" description="Helical" evidence="8">
    <location>
        <begin position="270"/>
        <end position="289"/>
    </location>
</feature>
<evidence type="ECO:0000256" key="6">
    <source>
        <dbReference type="ARBA" id="ARBA00022989"/>
    </source>
</evidence>
<feature type="transmembrane region" description="Helical" evidence="8">
    <location>
        <begin position="343"/>
        <end position="363"/>
    </location>
</feature>
<evidence type="ECO:0000313" key="10">
    <source>
        <dbReference type="EMBL" id="BEQ16317.1"/>
    </source>
</evidence>
<feature type="transmembrane region" description="Helical" evidence="8">
    <location>
        <begin position="135"/>
        <end position="154"/>
    </location>
</feature>
<keyword evidence="5 8" id="KW-0812">Transmembrane</keyword>
<accession>A0AAU9F4T0</accession>
<protein>
    <submittedName>
        <fullName evidence="10">Transporter</fullName>
    </submittedName>
</protein>
<dbReference type="GO" id="GO:0015105">
    <property type="term" value="F:arsenite transmembrane transporter activity"/>
    <property type="evidence" value="ECO:0007669"/>
    <property type="project" value="InterPro"/>
</dbReference>
<keyword evidence="11" id="KW-1185">Reference proteome</keyword>
<organism evidence="10 11">
    <name type="scientific">Desulfoferula mesophila</name>
    <dbReference type="NCBI Taxonomy" id="3058419"/>
    <lineage>
        <taxon>Bacteria</taxon>
        <taxon>Pseudomonadati</taxon>
        <taxon>Thermodesulfobacteriota</taxon>
        <taxon>Desulfarculia</taxon>
        <taxon>Desulfarculales</taxon>
        <taxon>Desulfarculaceae</taxon>
        <taxon>Desulfoferula</taxon>
    </lineage>
</organism>
<keyword evidence="6 8" id="KW-1133">Transmembrane helix</keyword>